<evidence type="ECO:0000313" key="2">
    <source>
        <dbReference type="Proteomes" id="UP001497680"/>
    </source>
</evidence>
<comment type="caution">
    <text evidence="1">The sequence shown here is derived from an EMBL/GenBank/DDBJ whole genome shotgun (WGS) entry which is preliminary data.</text>
</comment>
<evidence type="ECO:0000313" key="1">
    <source>
        <dbReference type="EMBL" id="KAI6080203.1"/>
    </source>
</evidence>
<proteinExistence type="predicted"/>
<accession>A0ACC0CIF0</accession>
<dbReference type="Proteomes" id="UP001497680">
    <property type="component" value="Unassembled WGS sequence"/>
</dbReference>
<sequence>MDLDTPPNAGPSWPAPDDFILTTYARGLPYEKLVGTTDFRFIVHPSGWMERDAPGGYKLPRTAASVGPHLIHDLLGGVSDQHIAPVVQSILSFDPAIVWLDLKRIYDGFPLRQPGTVVLVVMVEENSMSWEHGCTLADAIYRFVRERCPDLGPDDMHCEVFEVSQPAGGALSLADFPRVDLSSLMDAAASAPAAEVDPSFLLHPSRRAYNANSWSRVYSLNILRRQRLMFSPYLGQPITTSYEPELSAVTGLYVRLSKGGTGTESAVSFNAMIISRHLVFSESSPFIVDQLGDDYNTAEPISVFQVPELFLAETHRSTQYYIKALNEVYDRNKQDVDTGRVQRTHESDSRDQEISSNITDSEQFLAHYTAHADINSRRIGDIVATAGRHGDWALVKMSENTFGTFLPRNRGYIADLDDASQGKLRDTGDTLLLEGRKRQGQEMWFEDFLELKTYFTMTDIEERGYLGPTGMALPVYKFGTQMRGRTGSLGSLAYKRDGEGNVKRMYSVVSNDIRLPFSFAGDNGAVVFAVLPDDTGNPRAGAIGFVCGCHGKVSYVVPFEDVKDSIEMTGWRMHLA</sequence>
<keyword evidence="2" id="KW-1185">Reference proteome</keyword>
<name>A0ACC0CIF0_9PEZI</name>
<protein>
    <submittedName>
        <fullName evidence="1">Uncharacterized protein</fullName>
    </submittedName>
</protein>
<gene>
    <name evidence="1" type="ORF">F4821DRAFT_266124</name>
</gene>
<organism evidence="1 2">
    <name type="scientific">Hypoxylon rubiginosum</name>
    <dbReference type="NCBI Taxonomy" id="110542"/>
    <lineage>
        <taxon>Eukaryota</taxon>
        <taxon>Fungi</taxon>
        <taxon>Dikarya</taxon>
        <taxon>Ascomycota</taxon>
        <taxon>Pezizomycotina</taxon>
        <taxon>Sordariomycetes</taxon>
        <taxon>Xylariomycetidae</taxon>
        <taxon>Xylariales</taxon>
        <taxon>Hypoxylaceae</taxon>
        <taxon>Hypoxylon</taxon>
    </lineage>
</organism>
<reference evidence="1 2" key="1">
    <citation type="journal article" date="2022" name="New Phytol.">
        <title>Ecological generalism drives hyperdiversity of secondary metabolite gene clusters in xylarialean endophytes.</title>
        <authorList>
            <person name="Franco M.E.E."/>
            <person name="Wisecaver J.H."/>
            <person name="Arnold A.E."/>
            <person name="Ju Y.M."/>
            <person name="Slot J.C."/>
            <person name="Ahrendt S."/>
            <person name="Moore L.P."/>
            <person name="Eastman K.E."/>
            <person name="Scott K."/>
            <person name="Konkel Z."/>
            <person name="Mondo S.J."/>
            <person name="Kuo A."/>
            <person name="Hayes R.D."/>
            <person name="Haridas S."/>
            <person name="Andreopoulos B."/>
            <person name="Riley R."/>
            <person name="LaButti K."/>
            <person name="Pangilinan J."/>
            <person name="Lipzen A."/>
            <person name="Amirebrahimi M."/>
            <person name="Yan J."/>
            <person name="Adam C."/>
            <person name="Keymanesh K."/>
            <person name="Ng V."/>
            <person name="Louie K."/>
            <person name="Northen T."/>
            <person name="Drula E."/>
            <person name="Henrissat B."/>
            <person name="Hsieh H.M."/>
            <person name="Youens-Clark K."/>
            <person name="Lutzoni F."/>
            <person name="Miadlikowska J."/>
            <person name="Eastwood D.C."/>
            <person name="Hamelin R.C."/>
            <person name="Grigoriev I.V."/>
            <person name="U'Ren J.M."/>
        </authorList>
    </citation>
    <scope>NUCLEOTIDE SEQUENCE [LARGE SCALE GENOMIC DNA]</scope>
    <source>
        <strain evidence="1 2">ER1909</strain>
    </source>
</reference>
<dbReference type="EMBL" id="MU394470">
    <property type="protein sequence ID" value="KAI6080203.1"/>
    <property type="molecule type" value="Genomic_DNA"/>
</dbReference>